<evidence type="ECO:0000313" key="4">
    <source>
        <dbReference type="EMBL" id="EDQ34894.1"/>
    </source>
</evidence>
<reference evidence="4 5" key="1">
    <citation type="submission" date="2007-10" db="EMBL/GenBank/DDBJ databases">
        <authorList>
            <person name="Wagner-Dobler I."/>
            <person name="Ferriera S."/>
            <person name="Johnson J."/>
            <person name="Kravitz S."/>
            <person name="Beeson K."/>
            <person name="Sutton G."/>
            <person name="Rogers Y.-H."/>
            <person name="Friedman R."/>
            <person name="Frazier M."/>
            <person name="Venter J.C."/>
        </authorList>
    </citation>
    <scope>NUCLEOTIDE SEQUENCE [LARGE SCALE GENOMIC DNA]</scope>
    <source>
        <strain evidence="4 5">DFL-43</strain>
    </source>
</reference>
<dbReference type="InterPro" id="IPR036291">
    <property type="entry name" value="NAD(P)-bd_dom_sf"/>
</dbReference>
<evidence type="ECO:0000259" key="3">
    <source>
        <dbReference type="SMART" id="SM00822"/>
    </source>
</evidence>
<comment type="caution">
    <text evidence="4">The sequence shown here is derived from an EMBL/GenBank/DDBJ whole genome shotgun (WGS) entry which is preliminary data.</text>
</comment>
<comment type="similarity">
    <text evidence="1">Belongs to the short-chain dehydrogenases/reductases (SDR) family.</text>
</comment>
<dbReference type="NCBIfam" id="NF009386">
    <property type="entry name" value="PRK12745.1"/>
    <property type="match status" value="1"/>
</dbReference>
<proteinExistence type="inferred from homology"/>
<dbReference type="EMBL" id="ABIA03000002">
    <property type="protein sequence ID" value="EDQ34894.1"/>
    <property type="molecule type" value="Genomic_DNA"/>
</dbReference>
<name>A9D005_HOEPD</name>
<dbReference type="PANTHER" id="PTHR43639">
    <property type="entry name" value="OXIDOREDUCTASE, SHORT-CHAIN DEHYDROGENASE/REDUCTASE FAMILY (AFU_ORTHOLOGUE AFUA_5G02870)"/>
    <property type="match status" value="1"/>
</dbReference>
<dbReference type="PANTHER" id="PTHR43639:SF1">
    <property type="entry name" value="SHORT-CHAIN DEHYDROGENASE_REDUCTASE FAMILY PROTEIN"/>
    <property type="match status" value="1"/>
</dbReference>
<evidence type="ECO:0000256" key="2">
    <source>
        <dbReference type="ARBA" id="ARBA00023002"/>
    </source>
</evidence>
<dbReference type="InterPro" id="IPR057326">
    <property type="entry name" value="KR_dom"/>
</dbReference>
<dbReference type="AlphaFoldDB" id="A9D005"/>
<dbReference type="SMART" id="SM00822">
    <property type="entry name" value="PKS_KR"/>
    <property type="match status" value="1"/>
</dbReference>
<accession>A9D005</accession>
<dbReference type="SUPFAM" id="SSF51735">
    <property type="entry name" value="NAD(P)-binding Rossmann-fold domains"/>
    <property type="match status" value="1"/>
</dbReference>
<dbReference type="PRINTS" id="PR00080">
    <property type="entry name" value="SDRFAMILY"/>
</dbReference>
<dbReference type="PROSITE" id="PS00061">
    <property type="entry name" value="ADH_SHORT"/>
    <property type="match status" value="1"/>
</dbReference>
<dbReference type="RefSeq" id="WP_007196155.1">
    <property type="nucleotide sequence ID" value="NZ_CM002917.1"/>
</dbReference>
<dbReference type="HOGENOM" id="CLU_010194_1_3_5"/>
<dbReference type="Proteomes" id="UP000004291">
    <property type="component" value="Chromosome"/>
</dbReference>
<dbReference type="eggNOG" id="COG1028">
    <property type="taxonomic scope" value="Bacteria"/>
</dbReference>
<sequence>MEKQVALVTGSSQGIGRAIAEKLSDSGFAIALNDISNIDALNSALLDFKARGRSVCAAAFDVADIARHEEKLDRIEAELGPITTLVNNAGVGVLSRGDLLDVTEESFDRCMNINAKAVFFLTQAFAKRVLARKRQPELFYSVINVTSSNASAVAVARAEYCASKAAASMISKSFAVRLGAANIPVFDIQPGLIDTPMTEAVIDSYSARAADGLCLMPRVGKPEEVGRVVATLAINGLPYTTGHVISVDGGMLVPRY</sequence>
<keyword evidence="5" id="KW-1185">Reference proteome</keyword>
<dbReference type="InterPro" id="IPR002347">
    <property type="entry name" value="SDR_fam"/>
</dbReference>
<evidence type="ECO:0000313" key="5">
    <source>
        <dbReference type="Proteomes" id="UP000004291"/>
    </source>
</evidence>
<dbReference type="OrthoDB" id="9803333at2"/>
<dbReference type="PRINTS" id="PR00081">
    <property type="entry name" value="GDHRDH"/>
</dbReference>
<dbReference type="InterPro" id="IPR020904">
    <property type="entry name" value="Sc_DH/Rdtase_CS"/>
</dbReference>
<dbReference type="Pfam" id="PF13561">
    <property type="entry name" value="adh_short_C2"/>
    <property type="match status" value="1"/>
</dbReference>
<dbReference type="Gene3D" id="3.40.50.720">
    <property type="entry name" value="NAD(P)-binding Rossmann-like Domain"/>
    <property type="match status" value="1"/>
</dbReference>
<gene>
    <name evidence="4" type="ORF">HPDFL43_01815</name>
</gene>
<protein>
    <submittedName>
        <fullName evidence="4">Dehydrogenase with different specificity</fullName>
    </submittedName>
</protein>
<organism evidence="4 5">
    <name type="scientific">Hoeflea phototrophica (strain DSM 17068 / NCIMB 14078 / DFL-43)</name>
    <dbReference type="NCBI Taxonomy" id="411684"/>
    <lineage>
        <taxon>Bacteria</taxon>
        <taxon>Pseudomonadati</taxon>
        <taxon>Pseudomonadota</taxon>
        <taxon>Alphaproteobacteria</taxon>
        <taxon>Hyphomicrobiales</taxon>
        <taxon>Rhizobiaceae</taxon>
        <taxon>Hoeflea</taxon>
    </lineage>
</organism>
<keyword evidence="2" id="KW-0560">Oxidoreductase</keyword>
<reference evidence="4 5" key="2">
    <citation type="submission" date="2012-06" db="EMBL/GenBank/DDBJ databases">
        <authorList>
            <person name="Fiebig A."/>
        </authorList>
    </citation>
    <scope>NUCLEOTIDE SEQUENCE [LARGE SCALE GENOMIC DNA]</scope>
    <source>
        <strain evidence="4 5">DFL-43</strain>
    </source>
</reference>
<dbReference type="GO" id="GO:0016491">
    <property type="term" value="F:oxidoreductase activity"/>
    <property type="evidence" value="ECO:0007669"/>
    <property type="project" value="UniProtKB-KW"/>
</dbReference>
<dbReference type="STRING" id="411684.HPDFL43_01815"/>
<feature type="domain" description="Ketoreductase" evidence="3">
    <location>
        <begin position="4"/>
        <end position="186"/>
    </location>
</feature>
<evidence type="ECO:0000256" key="1">
    <source>
        <dbReference type="ARBA" id="ARBA00006484"/>
    </source>
</evidence>